<sequence>MAESRKGASSATDLRKKDSLLDEDIGDEFMKSWKSISVADDDMVNFSFSTASKGKIKAFDFGTLDDDFNLDGSFEKLSSFKIDMPDLDFSSLPKKIEKARGSGKEGSSKETIQKDIDSLNFSFDFKE</sequence>
<evidence type="ECO:0000313" key="2">
    <source>
        <dbReference type="Proteomes" id="UP001642487"/>
    </source>
</evidence>
<keyword evidence="2" id="KW-1185">Reference proteome</keyword>
<organism evidence="1 2">
    <name type="scientific">Citrullus colocynthis</name>
    <name type="common">colocynth</name>
    <dbReference type="NCBI Taxonomy" id="252529"/>
    <lineage>
        <taxon>Eukaryota</taxon>
        <taxon>Viridiplantae</taxon>
        <taxon>Streptophyta</taxon>
        <taxon>Embryophyta</taxon>
        <taxon>Tracheophyta</taxon>
        <taxon>Spermatophyta</taxon>
        <taxon>Magnoliopsida</taxon>
        <taxon>eudicotyledons</taxon>
        <taxon>Gunneridae</taxon>
        <taxon>Pentapetalae</taxon>
        <taxon>rosids</taxon>
        <taxon>fabids</taxon>
        <taxon>Cucurbitales</taxon>
        <taxon>Cucurbitaceae</taxon>
        <taxon>Benincaseae</taxon>
        <taxon>Citrullus</taxon>
    </lineage>
</organism>
<gene>
    <name evidence="1" type="ORF">CITCOLO1_LOCUS13149</name>
</gene>
<dbReference type="PANTHER" id="PTHR36380:SF1">
    <property type="entry name" value="OS01G0755100 PROTEIN"/>
    <property type="match status" value="1"/>
</dbReference>
<dbReference type="InterPro" id="IPR038777">
    <property type="entry name" value="At4g18490-like"/>
</dbReference>
<accession>A0ABP0YN72</accession>
<dbReference type="Proteomes" id="UP001642487">
    <property type="component" value="Chromosome 4"/>
</dbReference>
<dbReference type="EMBL" id="OZ021738">
    <property type="protein sequence ID" value="CAK9321085.1"/>
    <property type="molecule type" value="Genomic_DNA"/>
</dbReference>
<protein>
    <submittedName>
        <fullName evidence="1">Uncharacterized protein</fullName>
    </submittedName>
</protein>
<dbReference type="PANTHER" id="PTHR36380">
    <property type="entry name" value="BNAA03G58330D PROTEIN"/>
    <property type="match status" value="1"/>
</dbReference>
<name>A0ABP0YN72_9ROSI</name>
<evidence type="ECO:0000313" key="1">
    <source>
        <dbReference type="EMBL" id="CAK9321085.1"/>
    </source>
</evidence>
<reference evidence="1 2" key="1">
    <citation type="submission" date="2024-03" db="EMBL/GenBank/DDBJ databases">
        <authorList>
            <person name="Gkanogiannis A."/>
            <person name="Becerra Lopez-Lavalle L."/>
        </authorList>
    </citation>
    <scope>NUCLEOTIDE SEQUENCE [LARGE SCALE GENOMIC DNA]</scope>
</reference>
<proteinExistence type="predicted"/>